<dbReference type="Gene3D" id="2.60.40.1180">
    <property type="entry name" value="Golgi alpha-mannosidase II"/>
    <property type="match status" value="1"/>
</dbReference>
<comment type="subunit">
    <text evidence="10">Monomer.</text>
</comment>
<dbReference type="Proteomes" id="UP000034166">
    <property type="component" value="Unassembled WGS sequence"/>
</dbReference>
<keyword evidence="7 10" id="KW-0808">Transferase</keyword>
<evidence type="ECO:0000256" key="4">
    <source>
        <dbReference type="ARBA" id="ARBA00009000"/>
    </source>
</evidence>
<dbReference type="Pfam" id="PF02806">
    <property type="entry name" value="Alpha-amylase_C"/>
    <property type="match status" value="1"/>
</dbReference>
<feature type="compositionally biased region" description="Basic and acidic residues" evidence="12">
    <location>
        <begin position="623"/>
        <end position="637"/>
    </location>
</feature>
<dbReference type="GO" id="GO:0003844">
    <property type="term" value="F:1,4-alpha-glucan branching enzyme activity"/>
    <property type="evidence" value="ECO:0007669"/>
    <property type="project" value="UniProtKB-UniRule"/>
</dbReference>
<dbReference type="InterPro" id="IPR044143">
    <property type="entry name" value="GlgB_N_E_set_prok"/>
</dbReference>
<dbReference type="GO" id="GO:0005829">
    <property type="term" value="C:cytosol"/>
    <property type="evidence" value="ECO:0007669"/>
    <property type="project" value="TreeGrafter"/>
</dbReference>
<evidence type="ECO:0000256" key="6">
    <source>
        <dbReference type="ARBA" id="ARBA00022676"/>
    </source>
</evidence>
<dbReference type="SUPFAM" id="SSF81296">
    <property type="entry name" value="E set domains"/>
    <property type="match status" value="1"/>
</dbReference>
<comment type="function">
    <text evidence="2 10">Catalyzes the formation of the alpha-1,6-glucosidic linkages in glycogen by scission of a 1,4-alpha-linked oligosaccharide from growing alpha-1,4-glucan chains and the subsequent attachment of the oligosaccharide to the alpha-1,6 position.</text>
</comment>
<dbReference type="HAMAP" id="MF_00685">
    <property type="entry name" value="GlgB"/>
    <property type="match status" value="1"/>
</dbReference>
<evidence type="ECO:0000256" key="11">
    <source>
        <dbReference type="PIRSR" id="PIRSR000463-1"/>
    </source>
</evidence>
<dbReference type="PANTHER" id="PTHR43651">
    <property type="entry name" value="1,4-ALPHA-GLUCAN-BRANCHING ENZYME"/>
    <property type="match status" value="1"/>
</dbReference>
<dbReference type="GO" id="GO:0043169">
    <property type="term" value="F:cation binding"/>
    <property type="evidence" value="ECO:0007669"/>
    <property type="project" value="InterPro"/>
</dbReference>
<dbReference type="Pfam" id="PF00128">
    <property type="entry name" value="Alpha-amylase"/>
    <property type="match status" value="2"/>
</dbReference>
<dbReference type="InterPro" id="IPR014756">
    <property type="entry name" value="Ig_E-set"/>
</dbReference>
<feature type="compositionally biased region" description="Basic residues" evidence="12">
    <location>
        <begin position="639"/>
        <end position="652"/>
    </location>
</feature>
<evidence type="ECO:0000313" key="14">
    <source>
        <dbReference type="EMBL" id="KKK36200.1"/>
    </source>
</evidence>
<dbReference type="Pfam" id="PF02922">
    <property type="entry name" value="CBM_48"/>
    <property type="match status" value="1"/>
</dbReference>
<dbReference type="FunFam" id="2.60.40.1180:FF:000002">
    <property type="entry name" value="1,4-alpha-glucan branching enzyme GlgB"/>
    <property type="match status" value="1"/>
</dbReference>
<comment type="caution">
    <text evidence="14">The sequence shown here is derived from an EMBL/GenBank/DDBJ whole genome shotgun (WGS) entry which is preliminary data.</text>
</comment>
<dbReference type="OrthoDB" id="9800174at2"/>
<keyword evidence="6 10" id="KW-0328">Glycosyltransferase</keyword>
<dbReference type="AlphaFoldDB" id="A0A0M2SUA7"/>
<feature type="domain" description="Glycosyl hydrolase family 13 catalytic" evidence="13">
    <location>
        <begin position="151"/>
        <end position="489"/>
    </location>
</feature>
<evidence type="ECO:0000256" key="9">
    <source>
        <dbReference type="ARBA" id="ARBA00023277"/>
    </source>
</evidence>
<organism evidence="14 15">
    <name type="scientific">Mesobacillus campisalis</name>
    <dbReference type="NCBI Taxonomy" id="1408103"/>
    <lineage>
        <taxon>Bacteria</taxon>
        <taxon>Bacillati</taxon>
        <taxon>Bacillota</taxon>
        <taxon>Bacilli</taxon>
        <taxon>Bacillales</taxon>
        <taxon>Bacillaceae</taxon>
        <taxon>Mesobacillus</taxon>
    </lineage>
</organism>
<evidence type="ECO:0000256" key="1">
    <source>
        <dbReference type="ARBA" id="ARBA00000826"/>
    </source>
</evidence>
<dbReference type="GO" id="GO:0005978">
    <property type="term" value="P:glycogen biosynthetic process"/>
    <property type="evidence" value="ECO:0007669"/>
    <property type="project" value="UniProtKB-UniRule"/>
</dbReference>
<dbReference type="NCBIfam" id="NF008967">
    <property type="entry name" value="PRK12313.1"/>
    <property type="match status" value="1"/>
</dbReference>
<dbReference type="SUPFAM" id="SSF51011">
    <property type="entry name" value="Glycosyl hydrolase domain"/>
    <property type="match status" value="1"/>
</dbReference>
<dbReference type="InterPro" id="IPR013780">
    <property type="entry name" value="Glyco_hydro_b"/>
</dbReference>
<evidence type="ECO:0000313" key="15">
    <source>
        <dbReference type="Proteomes" id="UP000034166"/>
    </source>
</evidence>
<comment type="similarity">
    <text evidence="4 10">Belongs to the glycosyl hydrolase 13 family. GlgB subfamily.</text>
</comment>
<dbReference type="InterPro" id="IPR006047">
    <property type="entry name" value="GH13_cat_dom"/>
</dbReference>
<dbReference type="Gene3D" id="3.20.20.80">
    <property type="entry name" value="Glycosidases"/>
    <property type="match status" value="1"/>
</dbReference>
<evidence type="ECO:0000256" key="7">
    <source>
        <dbReference type="ARBA" id="ARBA00022679"/>
    </source>
</evidence>
<evidence type="ECO:0000256" key="5">
    <source>
        <dbReference type="ARBA" id="ARBA00022600"/>
    </source>
</evidence>
<dbReference type="FunFam" id="3.20.20.80:FF:000003">
    <property type="entry name" value="1,4-alpha-glucan branching enzyme GlgB"/>
    <property type="match status" value="1"/>
</dbReference>
<proteinExistence type="inferred from homology"/>
<dbReference type="InterPro" id="IPR004193">
    <property type="entry name" value="Glyco_hydro_13_N"/>
</dbReference>
<keyword evidence="15" id="KW-1185">Reference proteome</keyword>
<dbReference type="NCBIfam" id="TIGR01515">
    <property type="entry name" value="branching_enzym"/>
    <property type="match status" value="1"/>
</dbReference>
<dbReference type="PIRSF" id="PIRSF000463">
    <property type="entry name" value="GlgB"/>
    <property type="match status" value="1"/>
</dbReference>
<dbReference type="EMBL" id="LAYY01000037">
    <property type="protein sequence ID" value="KKK36200.1"/>
    <property type="molecule type" value="Genomic_DNA"/>
</dbReference>
<dbReference type="InterPro" id="IPR006048">
    <property type="entry name" value="A-amylase/branching_C"/>
</dbReference>
<feature type="active site" description="Proton donor" evidence="10 11">
    <location>
        <position position="350"/>
    </location>
</feature>
<evidence type="ECO:0000259" key="13">
    <source>
        <dbReference type="SMART" id="SM00642"/>
    </source>
</evidence>
<dbReference type="Gene3D" id="2.60.40.10">
    <property type="entry name" value="Immunoglobulins"/>
    <property type="match status" value="1"/>
</dbReference>
<name>A0A0M2SUA7_9BACI</name>
<evidence type="ECO:0000256" key="8">
    <source>
        <dbReference type="ARBA" id="ARBA00023056"/>
    </source>
</evidence>
<comment type="pathway">
    <text evidence="3 10">Glycan biosynthesis; glycogen biosynthesis.</text>
</comment>
<dbReference type="InterPro" id="IPR006407">
    <property type="entry name" value="GlgB"/>
</dbReference>
<dbReference type="InterPro" id="IPR017853">
    <property type="entry name" value="GH"/>
</dbReference>
<keyword evidence="9 10" id="KW-0119">Carbohydrate metabolism</keyword>
<dbReference type="SUPFAM" id="SSF51445">
    <property type="entry name" value="(Trans)glycosidases"/>
    <property type="match status" value="1"/>
</dbReference>
<dbReference type="NCBIfam" id="NF003811">
    <property type="entry name" value="PRK05402.1"/>
    <property type="match status" value="1"/>
</dbReference>
<feature type="active site" description="Nucleophile" evidence="10 11">
    <location>
        <position position="308"/>
    </location>
</feature>
<evidence type="ECO:0000256" key="12">
    <source>
        <dbReference type="SAM" id="MobiDB-lite"/>
    </source>
</evidence>
<dbReference type="CDD" id="cd02855">
    <property type="entry name" value="E_set_GBE_prok_N"/>
    <property type="match status" value="1"/>
</dbReference>
<evidence type="ECO:0000256" key="10">
    <source>
        <dbReference type="HAMAP-Rule" id="MF_00685"/>
    </source>
</evidence>
<dbReference type="InterPro" id="IPR037439">
    <property type="entry name" value="Branching_enzy"/>
</dbReference>
<dbReference type="CDD" id="cd11322">
    <property type="entry name" value="AmyAc_Glg_BE"/>
    <property type="match status" value="1"/>
</dbReference>
<dbReference type="GO" id="GO:0004553">
    <property type="term" value="F:hydrolase activity, hydrolyzing O-glycosyl compounds"/>
    <property type="evidence" value="ECO:0007669"/>
    <property type="project" value="InterPro"/>
</dbReference>
<evidence type="ECO:0000256" key="2">
    <source>
        <dbReference type="ARBA" id="ARBA00002953"/>
    </source>
</evidence>
<dbReference type="PATRIC" id="fig|1408103.3.peg.4517"/>
<evidence type="ECO:0000256" key="3">
    <source>
        <dbReference type="ARBA" id="ARBA00004964"/>
    </source>
</evidence>
<dbReference type="PANTHER" id="PTHR43651:SF3">
    <property type="entry name" value="1,4-ALPHA-GLUCAN-BRANCHING ENZYME"/>
    <property type="match status" value="1"/>
</dbReference>
<dbReference type="EC" id="2.4.1.18" evidence="10"/>
<keyword evidence="5 10" id="KW-0321">Glycogen metabolism</keyword>
<sequence>MVSHPTDYQLHLFHEGSLYRSYELFGAHVIKSGEGSYTRFCVWAPAAKKVRLAGDFNGWNGEGFEFQRINPEGVWMLLIEKDLTGSLYKYEIIGSDGVAKLKADPYAVYSEVRPNTASIVYSLDGYQWNDQNWLRKREKTQALDEPMAIYEVHLGSWKLASDGSLLNYRKLADELIPYILSHGYTHIEVLPLTEHPLDISWGYQATGYYSATSRFGNPHDFMYFVDQCHQNGIGVILDWVPGHFCKDEHGLYCFDGSYAFDYINPKDRENLVWGTANFDLGKTEVQSFLISCALFWLDKYHIDGFRVDAVANIIYWPNSDRELNPYGIEFLKKLNGAVANHYPGTLMIAEDSTDLPNVTRPPEDGGLGFTYKWNMGWMNDMLKYMETIPEERKHHHNKVTFSLLYAFSEAFVLPFSHDEVVHGKKSLLDKMPGDYWRKFAQLRLLLGYMTAHPGKKLTFMGTELGQFSEWKDKEQLDWHLLDYEMHNKINVFVKELLKIYKRSKPLHEVDLDYGGFEWIDADNAEQSIFSFIRKGRKDGDFLIIVCNFTPETYSGYRIGVPHDATYREILNSDAQVFGGSGVTNKKMIKAQETNFHGRPYSIEMNISPFGISILRPVKKRKGKVIDAKEKARGDASGRRAGKPLKHTDKKPR</sequence>
<protein>
    <recommendedName>
        <fullName evidence="10">1,4-alpha-glucan branching enzyme GlgB</fullName>
        <ecNumber evidence="10">2.4.1.18</ecNumber>
    </recommendedName>
    <alternativeName>
        <fullName evidence="10">1,4-alpha-D-glucan:1,4-alpha-D-glucan 6-glucosyl-transferase</fullName>
    </alternativeName>
    <alternativeName>
        <fullName evidence="10">Alpha-(1-&gt;4)-glucan branching enzyme</fullName>
    </alternativeName>
    <alternativeName>
        <fullName evidence="10">Glycogen branching enzyme</fullName>
        <shortName evidence="10">BE</shortName>
    </alternativeName>
</protein>
<dbReference type="SMART" id="SM00642">
    <property type="entry name" value="Aamy"/>
    <property type="match status" value="1"/>
</dbReference>
<comment type="catalytic activity">
    <reaction evidence="1 10">
        <text>Transfers a segment of a (1-&gt;4)-alpha-D-glucan chain to a primary hydroxy group in a similar glucan chain.</text>
        <dbReference type="EC" id="2.4.1.18"/>
    </reaction>
</comment>
<feature type="region of interest" description="Disordered" evidence="12">
    <location>
        <begin position="622"/>
        <end position="652"/>
    </location>
</feature>
<dbReference type="RefSeq" id="WP_046525621.1">
    <property type="nucleotide sequence ID" value="NZ_LAYY01000037.1"/>
</dbReference>
<gene>
    <name evidence="10" type="primary">glgB</name>
    <name evidence="14" type="ORF">WQ57_20530</name>
</gene>
<keyword evidence="8 10" id="KW-0320">Glycogen biosynthesis</keyword>
<dbReference type="UniPathway" id="UPA00164"/>
<accession>A0A0M2SUA7</accession>
<dbReference type="InterPro" id="IPR013783">
    <property type="entry name" value="Ig-like_fold"/>
</dbReference>
<reference evidence="14 15" key="1">
    <citation type="submission" date="2015-04" db="EMBL/GenBank/DDBJ databases">
        <title>Taxonomic description and genome sequence of Bacillus campisalis sp. nov., a novel member of the genus Bacillus isolated from solar saltern.</title>
        <authorList>
            <person name="Mathan Kumar R."/>
            <person name="Kaur G."/>
            <person name="Kumar A."/>
            <person name="Singh N.K."/>
            <person name="Kaur N."/>
            <person name="Kumar N."/>
            <person name="Mayilraj S."/>
        </authorList>
    </citation>
    <scope>NUCLEOTIDE SEQUENCE [LARGE SCALE GENOMIC DNA]</scope>
    <source>
        <strain evidence="14 15">SA2-6</strain>
    </source>
</reference>